<dbReference type="EMBL" id="SMZJ02000003">
    <property type="protein sequence ID" value="TWO33314.1"/>
    <property type="molecule type" value="Genomic_DNA"/>
</dbReference>
<keyword evidence="3" id="KW-0677">Repeat</keyword>
<evidence type="ECO:0000259" key="10">
    <source>
        <dbReference type="PROSITE" id="PS51371"/>
    </source>
</evidence>
<name>A0A562YF36_9FLAO</name>
<evidence type="ECO:0000256" key="6">
    <source>
        <dbReference type="ARBA" id="ARBA00023136"/>
    </source>
</evidence>
<evidence type="ECO:0000256" key="7">
    <source>
        <dbReference type="PROSITE-ProRule" id="PRU00703"/>
    </source>
</evidence>
<keyword evidence="13" id="KW-1185">Reference proteome</keyword>
<dbReference type="Pfam" id="PF00571">
    <property type="entry name" value="CBS"/>
    <property type="match status" value="1"/>
</dbReference>
<dbReference type="InterPro" id="IPR005170">
    <property type="entry name" value="Transptr-assoc_dom"/>
</dbReference>
<keyword evidence="6 8" id="KW-0472">Membrane</keyword>
<feature type="domain" description="CNNM transmembrane" evidence="11">
    <location>
        <begin position="1"/>
        <end position="200"/>
    </location>
</feature>
<dbReference type="InterPro" id="IPR000644">
    <property type="entry name" value="CBS_dom"/>
</dbReference>
<feature type="transmembrane region" description="Helical" evidence="9">
    <location>
        <begin position="104"/>
        <end position="122"/>
    </location>
</feature>
<dbReference type="PROSITE" id="PS51846">
    <property type="entry name" value="CNNM"/>
    <property type="match status" value="1"/>
</dbReference>
<dbReference type="PANTHER" id="PTHR22777">
    <property type="entry name" value="HEMOLYSIN-RELATED"/>
    <property type="match status" value="1"/>
</dbReference>
<dbReference type="Pfam" id="PF01595">
    <property type="entry name" value="CNNM"/>
    <property type="match status" value="1"/>
</dbReference>
<keyword evidence="5 7" id="KW-0129">CBS domain</keyword>
<dbReference type="Gene3D" id="3.10.580.10">
    <property type="entry name" value="CBS-domain"/>
    <property type="match status" value="1"/>
</dbReference>
<evidence type="ECO:0000313" key="12">
    <source>
        <dbReference type="EMBL" id="TWO33314.1"/>
    </source>
</evidence>
<reference evidence="12 13" key="1">
    <citation type="submission" date="2019-07" db="EMBL/GenBank/DDBJ databases">
        <title>Seonamhaeicola sp. W255 draft genome.</title>
        <authorList>
            <person name="Zhang X.-Y."/>
            <person name="Zhang R."/>
            <person name="Zhong Y.-L."/>
            <person name="Du Z.-J."/>
        </authorList>
    </citation>
    <scope>NUCLEOTIDE SEQUENCE [LARGE SCALE GENOMIC DNA]</scope>
    <source>
        <strain evidence="12 13">W255</strain>
    </source>
</reference>
<evidence type="ECO:0000256" key="9">
    <source>
        <dbReference type="SAM" id="Phobius"/>
    </source>
</evidence>
<accession>A0A562YF36</accession>
<protein>
    <submittedName>
        <fullName evidence="12">HlyC/CorC family transporter</fullName>
    </submittedName>
</protein>
<feature type="transmembrane region" description="Helical" evidence="9">
    <location>
        <begin position="62"/>
        <end position="84"/>
    </location>
</feature>
<dbReference type="CDD" id="cd04590">
    <property type="entry name" value="CBS_pair_CorC_HlyC_assoc"/>
    <property type="match status" value="1"/>
</dbReference>
<feature type="transmembrane region" description="Helical" evidence="9">
    <location>
        <begin position="6"/>
        <end position="28"/>
    </location>
</feature>
<comment type="caution">
    <text evidence="12">The sequence shown here is derived from an EMBL/GenBank/DDBJ whole genome shotgun (WGS) entry which is preliminary data.</text>
</comment>
<comment type="subcellular location">
    <subcellularLocation>
        <location evidence="1">Membrane</location>
        <topology evidence="1">Multi-pass membrane protein</topology>
    </subcellularLocation>
</comment>
<keyword evidence="2 8" id="KW-0812">Transmembrane</keyword>
<dbReference type="InterPro" id="IPR016169">
    <property type="entry name" value="FAD-bd_PCMH_sub2"/>
</dbReference>
<gene>
    <name evidence="12" type="ORF">E1J38_005320</name>
</gene>
<dbReference type="Pfam" id="PF03471">
    <property type="entry name" value="CorC_HlyC"/>
    <property type="match status" value="1"/>
</dbReference>
<dbReference type="InterPro" id="IPR036318">
    <property type="entry name" value="FAD-bd_PCMH-like_sf"/>
</dbReference>
<dbReference type="InterPro" id="IPR044751">
    <property type="entry name" value="Ion_transp-like_CBS"/>
</dbReference>
<dbReference type="InterPro" id="IPR046342">
    <property type="entry name" value="CBS_dom_sf"/>
</dbReference>
<evidence type="ECO:0000256" key="4">
    <source>
        <dbReference type="ARBA" id="ARBA00022989"/>
    </source>
</evidence>
<dbReference type="PANTHER" id="PTHR22777:SF17">
    <property type="entry name" value="UPF0053 PROTEIN SLL0260"/>
    <property type="match status" value="1"/>
</dbReference>
<evidence type="ECO:0000256" key="5">
    <source>
        <dbReference type="ARBA" id="ARBA00023122"/>
    </source>
</evidence>
<dbReference type="RefSeq" id="WP_133356135.1">
    <property type="nucleotide sequence ID" value="NZ_SMZJ02000003.1"/>
</dbReference>
<dbReference type="GO" id="GO:0005886">
    <property type="term" value="C:plasma membrane"/>
    <property type="evidence" value="ECO:0007669"/>
    <property type="project" value="TreeGrafter"/>
</dbReference>
<dbReference type="AlphaFoldDB" id="A0A562YF36"/>
<feature type="domain" description="CBS" evidence="10">
    <location>
        <begin position="282"/>
        <end position="339"/>
    </location>
</feature>
<dbReference type="SUPFAM" id="SSF56176">
    <property type="entry name" value="FAD-binding/transporter-associated domain-like"/>
    <property type="match status" value="1"/>
</dbReference>
<evidence type="ECO:0000259" key="11">
    <source>
        <dbReference type="PROSITE" id="PS51846"/>
    </source>
</evidence>
<dbReference type="Proteomes" id="UP000295814">
    <property type="component" value="Unassembled WGS sequence"/>
</dbReference>
<dbReference type="OrthoDB" id="9798188at2"/>
<evidence type="ECO:0000256" key="2">
    <source>
        <dbReference type="ARBA" id="ARBA00022692"/>
    </source>
</evidence>
<sequence length="429" mass="48718">MTLYVVIIVVSLMLSAFFSGMEIAYVSSNKIHIEIEKKQEGILAKVLTKLTAKPSKFITTMLIGNNIALVIYGFFMGDLLVGWFQTLLPTNSNFLNYLLTDLSLLSQTVISTFVILITAEFLPKVFFQIYANTLIKVLAIPAYIFYVLFSLISGLVIWISDMVLKTFFKTEGDQIQLAFTKVELGHYISEQMESVEEHDEIDSEIQIFQNALEFSEVKAREVMIPRTEIIAVEIGESIKALSALFTDTGRTKILVYKDTIDDILGYVHSFELFKKHKDIKSMILPVEFVPETVLIKDVLGVLTKKRRSMAVVLDEYGGTSGIMTVEDIVEELFGEIEDEHDTVDLIEERIDEDTFSFSARLEVDYINETYKINLPENENYETLGGLIVNHTEEIPSKGEVVKIDNFQFTIIEVSNTKIDLVKLKVLEEN</sequence>
<dbReference type="GO" id="GO:0050660">
    <property type="term" value="F:flavin adenine dinucleotide binding"/>
    <property type="evidence" value="ECO:0007669"/>
    <property type="project" value="InterPro"/>
</dbReference>
<evidence type="ECO:0000313" key="13">
    <source>
        <dbReference type="Proteomes" id="UP000295814"/>
    </source>
</evidence>
<evidence type="ECO:0000256" key="1">
    <source>
        <dbReference type="ARBA" id="ARBA00004141"/>
    </source>
</evidence>
<evidence type="ECO:0000256" key="8">
    <source>
        <dbReference type="PROSITE-ProRule" id="PRU01193"/>
    </source>
</evidence>
<dbReference type="SMART" id="SM01091">
    <property type="entry name" value="CorC_HlyC"/>
    <property type="match status" value="1"/>
</dbReference>
<dbReference type="Gene3D" id="3.30.465.10">
    <property type="match status" value="1"/>
</dbReference>
<keyword evidence="4 8" id="KW-1133">Transmembrane helix</keyword>
<proteinExistence type="predicted"/>
<organism evidence="12 13">
    <name type="scientific">Seonamhaeicola sediminis</name>
    <dbReference type="NCBI Taxonomy" id="2528206"/>
    <lineage>
        <taxon>Bacteria</taxon>
        <taxon>Pseudomonadati</taxon>
        <taxon>Bacteroidota</taxon>
        <taxon>Flavobacteriia</taxon>
        <taxon>Flavobacteriales</taxon>
        <taxon>Flavobacteriaceae</taxon>
    </lineage>
</organism>
<dbReference type="PROSITE" id="PS51371">
    <property type="entry name" value="CBS"/>
    <property type="match status" value="1"/>
</dbReference>
<dbReference type="SUPFAM" id="SSF54631">
    <property type="entry name" value="CBS-domain pair"/>
    <property type="match status" value="1"/>
</dbReference>
<dbReference type="InterPro" id="IPR002550">
    <property type="entry name" value="CNNM"/>
</dbReference>
<feature type="transmembrane region" description="Helical" evidence="9">
    <location>
        <begin position="134"/>
        <end position="159"/>
    </location>
</feature>
<evidence type="ECO:0000256" key="3">
    <source>
        <dbReference type="ARBA" id="ARBA00022737"/>
    </source>
</evidence>